<dbReference type="Gene3D" id="3.40.50.1110">
    <property type="entry name" value="SGNH hydrolase"/>
    <property type="match status" value="1"/>
</dbReference>
<organism evidence="3 4">
    <name type="scientific">Streptomyces daliensis</name>
    <dbReference type="NCBI Taxonomy" id="299421"/>
    <lineage>
        <taxon>Bacteria</taxon>
        <taxon>Bacillati</taxon>
        <taxon>Actinomycetota</taxon>
        <taxon>Actinomycetes</taxon>
        <taxon>Kitasatosporales</taxon>
        <taxon>Streptomycetaceae</taxon>
        <taxon>Streptomyces</taxon>
    </lineage>
</organism>
<name>A0A8T4IX71_9ACTN</name>
<dbReference type="PANTHER" id="PTHR30383:SF5">
    <property type="entry name" value="SGNH HYDROLASE-TYPE ESTERASE DOMAIN-CONTAINING PROTEIN"/>
    <property type="match status" value="1"/>
</dbReference>
<evidence type="ECO:0000256" key="1">
    <source>
        <dbReference type="SAM" id="MobiDB-lite"/>
    </source>
</evidence>
<protein>
    <recommendedName>
        <fullName evidence="2">SGNH hydrolase-type esterase domain-containing protein</fullName>
    </recommendedName>
</protein>
<keyword evidence="4" id="KW-1185">Reference proteome</keyword>
<accession>A0A8T4IX71</accession>
<dbReference type="Pfam" id="PF13472">
    <property type="entry name" value="Lipase_GDSL_2"/>
    <property type="match status" value="1"/>
</dbReference>
<feature type="domain" description="SGNH hydrolase-type esterase" evidence="2">
    <location>
        <begin position="74"/>
        <end position="248"/>
    </location>
</feature>
<dbReference type="Proteomes" id="UP000675554">
    <property type="component" value="Unassembled WGS sequence"/>
</dbReference>
<proteinExistence type="predicted"/>
<reference evidence="3" key="1">
    <citation type="submission" date="2021-04" db="EMBL/GenBank/DDBJ databases">
        <title>Sequencing of actinobacteria type strains.</title>
        <authorList>
            <person name="Nguyen G.-S."/>
            <person name="Wentzel A."/>
        </authorList>
    </citation>
    <scope>NUCLEOTIDE SEQUENCE</scope>
    <source>
        <strain evidence="3">DSM 42095</strain>
    </source>
</reference>
<feature type="region of interest" description="Disordered" evidence="1">
    <location>
        <begin position="287"/>
        <end position="306"/>
    </location>
</feature>
<feature type="compositionally biased region" description="Gly residues" evidence="1">
    <location>
        <begin position="323"/>
        <end position="334"/>
    </location>
</feature>
<dbReference type="InterPro" id="IPR013830">
    <property type="entry name" value="SGNH_hydro"/>
</dbReference>
<feature type="non-terminal residue" evidence="3">
    <location>
        <position position="380"/>
    </location>
</feature>
<feature type="region of interest" description="Disordered" evidence="1">
    <location>
        <begin position="314"/>
        <end position="380"/>
    </location>
</feature>
<evidence type="ECO:0000259" key="2">
    <source>
        <dbReference type="Pfam" id="PF13472"/>
    </source>
</evidence>
<dbReference type="PANTHER" id="PTHR30383">
    <property type="entry name" value="THIOESTERASE 1/PROTEASE 1/LYSOPHOSPHOLIPASE L1"/>
    <property type="match status" value="1"/>
</dbReference>
<dbReference type="GO" id="GO:0004622">
    <property type="term" value="F:phosphatidylcholine lysophospholipase activity"/>
    <property type="evidence" value="ECO:0007669"/>
    <property type="project" value="TreeGrafter"/>
</dbReference>
<dbReference type="InterPro" id="IPR051532">
    <property type="entry name" value="Ester_Hydrolysis_Enzymes"/>
</dbReference>
<sequence length="380" mass="39895">MGSFPCGARRTKHRKPTTASLARTVTRSLGRAYARTVLRPLLHIDPRAALDASGLYVAPGPGPRPQDRTIRLAVVGDSGALGLGVEKREQTTGALLAGTLARALDHPVQLKVCGAVGASTHGMSRCVARARKHNPQCVVIIVGGNDTLLPRPVRWAARRLGRYVEQLVIQGASVVVATAPDTGSCPLFPGPVRRLLSWRSRRMGEFQALHAVRSGARVVSLSDTVFRERPDEMLGRDGFHPSAAGYALQCARLGLAVVAAAGGPAPEEEPFGPEDGELPLRDAARTAARTRDAHLAPSPSPEHALLCVRPPEARRRGARGHASRGGPGGRSGPGTPGPVTAVCGGPLTGTGRTPRARYAGHAHDPYGPGRYAPVRRVPAG</sequence>
<dbReference type="SUPFAM" id="SSF52266">
    <property type="entry name" value="SGNH hydrolase"/>
    <property type="match status" value="1"/>
</dbReference>
<evidence type="ECO:0000313" key="4">
    <source>
        <dbReference type="Proteomes" id="UP000675554"/>
    </source>
</evidence>
<dbReference type="EMBL" id="JAGSMN010000524">
    <property type="protein sequence ID" value="MBR7675742.1"/>
    <property type="molecule type" value="Genomic_DNA"/>
</dbReference>
<dbReference type="AlphaFoldDB" id="A0A8T4IX71"/>
<dbReference type="InterPro" id="IPR036514">
    <property type="entry name" value="SGNH_hydro_sf"/>
</dbReference>
<gene>
    <name evidence="3" type="ORF">KDA82_22540</name>
</gene>
<evidence type="ECO:0000313" key="3">
    <source>
        <dbReference type="EMBL" id="MBR7675742.1"/>
    </source>
</evidence>
<comment type="caution">
    <text evidence="3">The sequence shown here is derived from an EMBL/GenBank/DDBJ whole genome shotgun (WGS) entry which is preliminary data.</text>
</comment>